<sequence length="200" mass="22687">MYKSVIKPSLDFISALMAVIAASPVLLIFGLLLAFNNRGSLFFTQVRPGKKGKLFRVIKFKTMTDKKDSNGNLLPDDQRLTPIGKFVRATSMDELPQIFNVLKGDISFVGPRPLLPAYQELYNERQAMRHQVKPGITGWAQINGRNAISWEQKFEYDTWYVENQSFLLDFKIVLLTFKKVFKSDGINTSGEATTKPFQGN</sequence>
<feature type="domain" description="Bacterial sugar transferase" evidence="3">
    <location>
        <begin position="7"/>
        <end position="182"/>
    </location>
</feature>
<dbReference type="Pfam" id="PF02397">
    <property type="entry name" value="Bac_transf"/>
    <property type="match status" value="1"/>
</dbReference>
<comment type="similarity">
    <text evidence="1">Belongs to the bacterial sugar transferase family.</text>
</comment>
<keyword evidence="4" id="KW-0808">Transferase</keyword>
<dbReference type="OrthoDB" id="9808602at2"/>
<dbReference type="AlphaFoldDB" id="A0A2S9WTY9"/>
<evidence type="ECO:0000256" key="1">
    <source>
        <dbReference type="ARBA" id="ARBA00006464"/>
    </source>
</evidence>
<comment type="caution">
    <text evidence="4">The sequence shown here is derived from an EMBL/GenBank/DDBJ whole genome shotgun (WGS) entry which is preliminary data.</text>
</comment>
<dbReference type="PANTHER" id="PTHR30576">
    <property type="entry name" value="COLANIC BIOSYNTHESIS UDP-GLUCOSE LIPID CARRIER TRANSFERASE"/>
    <property type="match status" value="1"/>
</dbReference>
<keyword evidence="2" id="KW-0472">Membrane</keyword>
<dbReference type="Proteomes" id="UP000239532">
    <property type="component" value="Unassembled WGS sequence"/>
</dbReference>
<dbReference type="GO" id="GO:0016780">
    <property type="term" value="F:phosphotransferase activity, for other substituted phosphate groups"/>
    <property type="evidence" value="ECO:0007669"/>
    <property type="project" value="TreeGrafter"/>
</dbReference>
<protein>
    <submittedName>
        <fullName evidence="4">Lipid carrier--UDP-N-acetylgalactosaminyltransferase</fullName>
    </submittedName>
</protein>
<name>A0A2S9WTY9_9FLAO</name>
<keyword evidence="2" id="KW-1133">Transmembrane helix</keyword>
<accession>A0A2S9WTY9</accession>
<evidence type="ECO:0000313" key="4">
    <source>
        <dbReference type="EMBL" id="PRP66919.1"/>
    </source>
</evidence>
<gene>
    <name evidence="4" type="ORF">BST86_07315</name>
</gene>
<dbReference type="EMBL" id="MQUC01000003">
    <property type="protein sequence ID" value="PRP66919.1"/>
    <property type="molecule type" value="Genomic_DNA"/>
</dbReference>
<evidence type="ECO:0000256" key="2">
    <source>
        <dbReference type="SAM" id="Phobius"/>
    </source>
</evidence>
<organism evidence="4 5">
    <name type="scientific">Nonlabens agnitus</name>
    <dbReference type="NCBI Taxonomy" id="870484"/>
    <lineage>
        <taxon>Bacteria</taxon>
        <taxon>Pseudomonadati</taxon>
        <taxon>Bacteroidota</taxon>
        <taxon>Flavobacteriia</taxon>
        <taxon>Flavobacteriales</taxon>
        <taxon>Flavobacteriaceae</taxon>
        <taxon>Nonlabens</taxon>
    </lineage>
</organism>
<dbReference type="InterPro" id="IPR003362">
    <property type="entry name" value="Bact_transf"/>
</dbReference>
<evidence type="ECO:0000313" key="5">
    <source>
        <dbReference type="Proteomes" id="UP000239532"/>
    </source>
</evidence>
<reference evidence="4 5" key="1">
    <citation type="submission" date="2016-11" db="EMBL/GenBank/DDBJ databases">
        <title>Trade-off between light-utilization and light-protection in marine flavobacteria.</title>
        <authorList>
            <person name="Kumagai Y."/>
        </authorList>
    </citation>
    <scope>NUCLEOTIDE SEQUENCE [LARGE SCALE GENOMIC DNA]</scope>
    <source>
        <strain evidence="4 5">JCM 17109</strain>
    </source>
</reference>
<feature type="transmembrane region" description="Helical" evidence="2">
    <location>
        <begin position="12"/>
        <end position="35"/>
    </location>
</feature>
<keyword evidence="2" id="KW-0812">Transmembrane</keyword>
<dbReference type="RefSeq" id="WP_105982702.1">
    <property type="nucleotide sequence ID" value="NZ_MQUC01000003.1"/>
</dbReference>
<dbReference type="PANTHER" id="PTHR30576:SF8">
    <property type="entry name" value="UNDECAPRENYL-PHOSPHATE GALACTOSE PHOSPHOTRANSFERASE"/>
    <property type="match status" value="1"/>
</dbReference>
<evidence type="ECO:0000259" key="3">
    <source>
        <dbReference type="Pfam" id="PF02397"/>
    </source>
</evidence>
<proteinExistence type="inferred from homology"/>
<keyword evidence="5" id="KW-1185">Reference proteome</keyword>